<accession>A0A4Q6I8K1</accession>
<keyword evidence="1" id="KW-0732">Signal</keyword>
<organism evidence="3 4">
    <name type="scientific">Ehrlichia minasensis</name>
    <dbReference type="NCBI Taxonomy" id="1242993"/>
    <lineage>
        <taxon>Bacteria</taxon>
        <taxon>Pseudomonadati</taxon>
        <taxon>Pseudomonadota</taxon>
        <taxon>Alphaproteobacteria</taxon>
        <taxon>Rickettsiales</taxon>
        <taxon>Anaplasmataceae</taxon>
        <taxon>Ehrlichia</taxon>
    </lineage>
</organism>
<reference evidence="3 4" key="1">
    <citation type="submission" date="2018-06" db="EMBL/GenBank/DDBJ databases">
        <title>Complete Genome Sequence of Ehrlichia minasensis Isolated From Cattle.</title>
        <authorList>
            <person name="Aguiar D.M."/>
            <person name="Araujo J.P.A.Jr."/>
            <person name="Nakazato L."/>
            <person name="Bard E."/>
            <person name="Cabezas-Cruz A."/>
        </authorList>
    </citation>
    <scope>NUCLEOTIDE SEQUENCE [LARGE SCALE GENOMIC DNA]</scope>
    <source>
        <strain evidence="3 4">B11</strain>
    </source>
</reference>
<dbReference type="GO" id="GO:0016020">
    <property type="term" value="C:membrane"/>
    <property type="evidence" value="ECO:0007669"/>
    <property type="project" value="InterPro"/>
</dbReference>
<evidence type="ECO:0000313" key="3">
    <source>
        <dbReference type="EMBL" id="RZB13046.1"/>
    </source>
</evidence>
<dbReference type="Proteomes" id="UP000293377">
    <property type="component" value="Unassembled WGS sequence"/>
</dbReference>
<dbReference type="GO" id="GO:0015288">
    <property type="term" value="F:porin activity"/>
    <property type="evidence" value="ECO:0007669"/>
    <property type="project" value="InterPro"/>
</dbReference>
<dbReference type="Gene3D" id="2.40.160.10">
    <property type="entry name" value="Porin"/>
    <property type="match status" value="1"/>
</dbReference>
<sequence length="387" mass="42698">MCNKILYMSAISCFALLINQAMADNLSVNGSLKLQYGINSKDFSRMSISANPNLTYSYDINDYVTIGSHVRLGTNFMTNGADDTTGSLNKNILDINSNTSSAYIFLKSPYAGNIQIGLTTPVAQSMKTSSIGSNGNFSQYVSLKNDTKFPYGYNVDDTILAEPSIYSAYYGFSVPVISYYSPKIKGLEIGCSYILKDKNGDVGYRNIFDIGVKYENNLFSDINYSISGTVEHAVKALSSSDAKFNDLLAYSAGISVRYKNFTFAGSYGNLGKSGKEEITISIPKTNGDSSNNTKKFKVINSHFYDLGIKFETNIFNVSANYFYSSKKNSADNKQEDNHSFSVYTLGLEKVLDDRLSFYADIIYFTVDRPTLSNNSGYLTLIGAKLSF</sequence>
<dbReference type="AlphaFoldDB" id="A0A4Q6I8K1"/>
<gene>
    <name evidence="3" type="ORF">DRF75_00990</name>
</gene>
<feature type="domain" description="Porin" evidence="2">
    <location>
        <begin position="21"/>
        <end position="365"/>
    </location>
</feature>
<dbReference type="Pfam" id="PF13609">
    <property type="entry name" value="Porin_4"/>
    <property type="match status" value="1"/>
</dbReference>
<evidence type="ECO:0000313" key="4">
    <source>
        <dbReference type="Proteomes" id="UP000293377"/>
    </source>
</evidence>
<feature type="chain" id="PRO_5020884971" evidence="1">
    <location>
        <begin position="24"/>
        <end position="387"/>
    </location>
</feature>
<keyword evidence="4" id="KW-1185">Reference proteome</keyword>
<dbReference type="InterPro" id="IPR033900">
    <property type="entry name" value="Gram_neg_porin_domain"/>
</dbReference>
<name>A0A4Q6I8K1_9RICK</name>
<dbReference type="EMBL" id="QOHL01000002">
    <property type="protein sequence ID" value="RZB13046.1"/>
    <property type="molecule type" value="Genomic_DNA"/>
</dbReference>
<comment type="caution">
    <text evidence="3">The sequence shown here is derived from an EMBL/GenBank/DDBJ whole genome shotgun (WGS) entry which is preliminary data.</text>
</comment>
<evidence type="ECO:0000256" key="1">
    <source>
        <dbReference type="SAM" id="SignalP"/>
    </source>
</evidence>
<protein>
    <submittedName>
        <fullName evidence="3">Porin</fullName>
    </submittedName>
</protein>
<feature type="signal peptide" evidence="1">
    <location>
        <begin position="1"/>
        <end position="23"/>
    </location>
</feature>
<dbReference type="SUPFAM" id="SSF56935">
    <property type="entry name" value="Porins"/>
    <property type="match status" value="1"/>
</dbReference>
<evidence type="ECO:0000259" key="2">
    <source>
        <dbReference type="Pfam" id="PF13609"/>
    </source>
</evidence>
<dbReference type="InterPro" id="IPR023614">
    <property type="entry name" value="Porin_dom_sf"/>
</dbReference>
<dbReference type="STRING" id="1242993.ehr_00901"/>
<proteinExistence type="predicted"/>